<reference evidence="2 3" key="1">
    <citation type="submission" date="2024-04" db="EMBL/GenBank/DDBJ databases">
        <authorList>
            <person name="Fracassetti M."/>
        </authorList>
    </citation>
    <scope>NUCLEOTIDE SEQUENCE [LARGE SCALE GENOMIC DNA]</scope>
</reference>
<evidence type="ECO:0000313" key="2">
    <source>
        <dbReference type="EMBL" id="CAL1380916.1"/>
    </source>
</evidence>
<accession>A0AAV2E4S3</accession>
<proteinExistence type="predicted"/>
<evidence type="ECO:0000313" key="3">
    <source>
        <dbReference type="Proteomes" id="UP001497516"/>
    </source>
</evidence>
<feature type="compositionally biased region" description="Polar residues" evidence="1">
    <location>
        <begin position="76"/>
        <end position="86"/>
    </location>
</feature>
<dbReference type="EMBL" id="OZ034817">
    <property type="protein sequence ID" value="CAL1380916.1"/>
    <property type="molecule type" value="Genomic_DNA"/>
</dbReference>
<name>A0AAV2E4S3_9ROSI</name>
<gene>
    <name evidence="2" type="ORF">LTRI10_LOCUS22331</name>
</gene>
<feature type="compositionally biased region" description="Acidic residues" evidence="1">
    <location>
        <begin position="24"/>
        <end position="34"/>
    </location>
</feature>
<dbReference type="AlphaFoldDB" id="A0AAV2E4S3"/>
<dbReference type="Proteomes" id="UP001497516">
    <property type="component" value="Chromosome 4"/>
</dbReference>
<feature type="compositionally biased region" description="Basic and acidic residues" evidence="1">
    <location>
        <begin position="115"/>
        <end position="129"/>
    </location>
</feature>
<sequence>MHGSFPAMHDMDAPMGDALHHDDEPADSIGDVDLENVLAPHENMPSSSPAIIDSLELLDVDASPLSSPSSSDSSSFTEPHNVTLSEEQVHDAADEPIVPAIESDATPPIVPRRNPTRDRRPPHHLDSYEVHLPNTSSHNVRYPLSHSVHYH</sequence>
<protein>
    <submittedName>
        <fullName evidence="2">Uncharacterized protein</fullName>
    </submittedName>
</protein>
<keyword evidence="3" id="KW-1185">Reference proteome</keyword>
<feature type="compositionally biased region" description="Low complexity" evidence="1">
    <location>
        <begin position="63"/>
        <end position="75"/>
    </location>
</feature>
<organism evidence="2 3">
    <name type="scientific">Linum trigynum</name>
    <dbReference type="NCBI Taxonomy" id="586398"/>
    <lineage>
        <taxon>Eukaryota</taxon>
        <taxon>Viridiplantae</taxon>
        <taxon>Streptophyta</taxon>
        <taxon>Embryophyta</taxon>
        <taxon>Tracheophyta</taxon>
        <taxon>Spermatophyta</taxon>
        <taxon>Magnoliopsida</taxon>
        <taxon>eudicotyledons</taxon>
        <taxon>Gunneridae</taxon>
        <taxon>Pentapetalae</taxon>
        <taxon>rosids</taxon>
        <taxon>fabids</taxon>
        <taxon>Malpighiales</taxon>
        <taxon>Linaceae</taxon>
        <taxon>Linum</taxon>
    </lineage>
</organism>
<feature type="region of interest" description="Disordered" evidence="1">
    <location>
        <begin position="1"/>
        <end position="151"/>
    </location>
</feature>
<evidence type="ECO:0000256" key="1">
    <source>
        <dbReference type="SAM" id="MobiDB-lite"/>
    </source>
</evidence>